<gene>
    <name evidence="2" type="ORF">BD324DRAFT_606414</name>
</gene>
<feature type="region of interest" description="Disordered" evidence="1">
    <location>
        <begin position="1"/>
        <end position="149"/>
    </location>
</feature>
<dbReference type="RefSeq" id="XP_021874180.1">
    <property type="nucleotide sequence ID" value="XM_022014013.1"/>
</dbReference>
<feature type="compositionally biased region" description="Basic and acidic residues" evidence="1">
    <location>
        <begin position="44"/>
        <end position="65"/>
    </location>
</feature>
<feature type="compositionally biased region" description="Low complexity" evidence="1">
    <location>
        <begin position="67"/>
        <end position="92"/>
    </location>
</feature>
<feature type="compositionally biased region" description="Basic residues" evidence="1">
    <location>
        <begin position="93"/>
        <end position="102"/>
    </location>
</feature>
<evidence type="ECO:0000313" key="2">
    <source>
        <dbReference type="EMBL" id="ORX40501.1"/>
    </source>
</evidence>
<reference evidence="2 3" key="1">
    <citation type="submission" date="2017-03" db="EMBL/GenBank/DDBJ databases">
        <title>Widespread Adenine N6-methylation of Active Genes in Fungi.</title>
        <authorList>
            <consortium name="DOE Joint Genome Institute"/>
            <person name="Mondo S.J."/>
            <person name="Dannebaum R.O."/>
            <person name="Kuo R.C."/>
            <person name="Louie K.B."/>
            <person name="Bewick A.J."/>
            <person name="Labutti K."/>
            <person name="Haridas S."/>
            <person name="Kuo A."/>
            <person name="Salamov A."/>
            <person name="Ahrendt S.R."/>
            <person name="Lau R."/>
            <person name="Bowen B.P."/>
            <person name="Lipzen A."/>
            <person name="Sullivan W."/>
            <person name="Andreopoulos W.B."/>
            <person name="Clum A."/>
            <person name="Lindquist E."/>
            <person name="Daum C."/>
            <person name="Northen T.R."/>
            <person name="Ramamoorthy G."/>
            <person name="Schmitz R.J."/>
            <person name="Gryganskyi A."/>
            <person name="Culley D."/>
            <person name="Magnuson J."/>
            <person name="James T.Y."/>
            <person name="O'Malley M.A."/>
            <person name="Stajich J.E."/>
            <person name="Spatafora J.W."/>
            <person name="Visel A."/>
            <person name="Grigoriev I.V."/>
        </authorList>
    </citation>
    <scope>NUCLEOTIDE SEQUENCE [LARGE SCALE GENOMIC DNA]</scope>
    <source>
        <strain evidence="2 3">NRRL Y-17943</strain>
    </source>
</reference>
<dbReference type="EMBL" id="NBSH01000001">
    <property type="protein sequence ID" value="ORX40501.1"/>
    <property type="molecule type" value="Genomic_DNA"/>
</dbReference>
<dbReference type="GeneID" id="33555821"/>
<sequence>MARTERRRRERDMVARLRGDQATDKRSQRRAEIKCMASYTPTPSEKEAKDKCSKDKRSKDKRSRDGSLMPTSSSSSSSISSSNSTDRGSTTNRPRRRKKTKKDSHSREESREEETPGLRHLDESHVSRSSSPVIPLPATPGREPSPELDVVDGLVSLGEDAMDRVEDDVAPKKDKKGKGKALAQPLRRGKRRLEDIAPVLPVSSQTRSKSVSLATPKKSSDVKTAKRATTSSPVKRGRSVKPSVTPLRALEESGNAGPSSVKRRRMSTKKYPRTPTPASPAKSLPRHKSPDATPASLEAKFAAYCHPVPAERACRQCKSRGLPCWWRNTMGKKKACETCGTRPGCEPWVDPSTLTPTAVIIDTRDKMERLDRVIADSYPDDQSEARLLVSQVKDTLRRLMLKEYGDRI</sequence>
<feature type="compositionally biased region" description="Basic and acidic residues" evidence="1">
    <location>
        <begin position="162"/>
        <end position="172"/>
    </location>
</feature>
<comment type="caution">
    <text evidence="2">The sequence shown here is derived from an EMBL/GenBank/DDBJ whole genome shotgun (WGS) entry which is preliminary data.</text>
</comment>
<dbReference type="InParanoid" id="A0A1Y1UR26"/>
<proteinExistence type="predicted"/>
<feature type="compositionally biased region" description="Basic residues" evidence="1">
    <location>
        <begin position="261"/>
        <end position="272"/>
    </location>
</feature>
<accession>A0A1Y1UR26</accession>
<keyword evidence="3" id="KW-1185">Reference proteome</keyword>
<protein>
    <submittedName>
        <fullName evidence="2">Uncharacterized protein</fullName>
    </submittedName>
</protein>
<dbReference type="AlphaFoldDB" id="A0A1Y1UR26"/>
<feature type="compositionally biased region" description="Polar residues" evidence="1">
    <location>
        <begin position="202"/>
        <end position="213"/>
    </location>
</feature>
<name>A0A1Y1UR26_9TREE</name>
<feature type="compositionally biased region" description="Basic and acidic residues" evidence="1">
    <location>
        <begin position="10"/>
        <end position="33"/>
    </location>
</feature>
<evidence type="ECO:0000313" key="3">
    <source>
        <dbReference type="Proteomes" id="UP000193218"/>
    </source>
</evidence>
<evidence type="ECO:0000256" key="1">
    <source>
        <dbReference type="SAM" id="MobiDB-lite"/>
    </source>
</evidence>
<feature type="region of interest" description="Disordered" evidence="1">
    <location>
        <begin position="162"/>
        <end position="293"/>
    </location>
</feature>
<organism evidence="2 3">
    <name type="scientific">Kockovaella imperatae</name>
    <dbReference type="NCBI Taxonomy" id="4999"/>
    <lineage>
        <taxon>Eukaryota</taxon>
        <taxon>Fungi</taxon>
        <taxon>Dikarya</taxon>
        <taxon>Basidiomycota</taxon>
        <taxon>Agaricomycotina</taxon>
        <taxon>Tremellomycetes</taxon>
        <taxon>Tremellales</taxon>
        <taxon>Cuniculitremaceae</taxon>
        <taxon>Kockovaella</taxon>
    </lineage>
</organism>
<dbReference type="Proteomes" id="UP000193218">
    <property type="component" value="Unassembled WGS sequence"/>
</dbReference>
<feature type="compositionally biased region" description="Basic and acidic residues" evidence="1">
    <location>
        <begin position="103"/>
        <end position="126"/>
    </location>
</feature>